<name>A0AAV9JFL2_9PEZI</name>
<keyword evidence="3" id="KW-1185">Reference proteome</keyword>
<reference evidence="2 3" key="1">
    <citation type="submission" date="2021-11" db="EMBL/GenBank/DDBJ databases">
        <title>Black yeast isolated from Biological Soil Crust.</title>
        <authorList>
            <person name="Kurbessoian T."/>
        </authorList>
    </citation>
    <scope>NUCLEOTIDE SEQUENCE [LARGE SCALE GENOMIC DNA]</scope>
    <source>
        <strain evidence="2 3">CCFEE 5522</strain>
    </source>
</reference>
<feature type="compositionally biased region" description="Acidic residues" evidence="1">
    <location>
        <begin position="21"/>
        <end position="31"/>
    </location>
</feature>
<feature type="region of interest" description="Disordered" evidence="1">
    <location>
        <begin position="1"/>
        <end position="31"/>
    </location>
</feature>
<accession>A0AAV9JFL2</accession>
<dbReference type="GO" id="GO:0005854">
    <property type="term" value="C:nascent polypeptide-associated complex"/>
    <property type="evidence" value="ECO:0007669"/>
    <property type="project" value="InterPro"/>
</dbReference>
<protein>
    <submittedName>
        <fullName evidence="2">Uncharacterized protein</fullName>
    </submittedName>
</protein>
<evidence type="ECO:0000313" key="3">
    <source>
        <dbReference type="Proteomes" id="UP001324427"/>
    </source>
</evidence>
<sequence>MVSCQQANKGKAVEDKRPTKEEEDDGEEVDDTCLQAKDIEIVMAQASVSRKDVGDTSLDAKDNELGWRRVAGDPSVSQKDGDDRSLEVNDIVLAMAQASASWTDSDDMSCNARDIEFLVAPRA</sequence>
<dbReference type="AlphaFoldDB" id="A0AAV9JFL2"/>
<comment type="caution">
    <text evidence="2">The sequence shown here is derived from an EMBL/GenBank/DDBJ whole genome shotgun (WGS) entry which is preliminary data.</text>
</comment>
<dbReference type="Proteomes" id="UP001324427">
    <property type="component" value="Unassembled WGS sequence"/>
</dbReference>
<organism evidence="2 3">
    <name type="scientific">Oleoguttula mirabilis</name>
    <dbReference type="NCBI Taxonomy" id="1507867"/>
    <lineage>
        <taxon>Eukaryota</taxon>
        <taxon>Fungi</taxon>
        <taxon>Dikarya</taxon>
        <taxon>Ascomycota</taxon>
        <taxon>Pezizomycotina</taxon>
        <taxon>Dothideomycetes</taxon>
        <taxon>Dothideomycetidae</taxon>
        <taxon>Mycosphaerellales</taxon>
        <taxon>Teratosphaeriaceae</taxon>
        <taxon>Oleoguttula</taxon>
    </lineage>
</organism>
<dbReference type="EMBL" id="JAVFHQ010000029">
    <property type="protein sequence ID" value="KAK4543831.1"/>
    <property type="molecule type" value="Genomic_DNA"/>
</dbReference>
<proteinExistence type="predicted"/>
<evidence type="ECO:0000313" key="2">
    <source>
        <dbReference type="EMBL" id="KAK4543831.1"/>
    </source>
</evidence>
<gene>
    <name evidence="2" type="ORF">LTR36_004864</name>
</gene>
<dbReference type="InterPro" id="IPR016641">
    <property type="entry name" value="EGD2/NACA0like"/>
</dbReference>
<evidence type="ECO:0000256" key="1">
    <source>
        <dbReference type="SAM" id="MobiDB-lite"/>
    </source>
</evidence>
<feature type="compositionally biased region" description="Basic and acidic residues" evidence="1">
    <location>
        <begin position="11"/>
        <end position="20"/>
    </location>
</feature>
<dbReference type="PANTHER" id="PTHR21713">
    <property type="entry name" value="NASCENT POLYPEPTIDE ASSOCIATED COMPLEX ALPHA SUBUNIT-RELATED"/>
    <property type="match status" value="1"/>
</dbReference>